<dbReference type="Proteomes" id="UP000017836">
    <property type="component" value="Unassembled WGS sequence"/>
</dbReference>
<dbReference type="EMBL" id="KI392078">
    <property type="protein sequence ID" value="ERN18839.1"/>
    <property type="molecule type" value="Genomic_DNA"/>
</dbReference>
<dbReference type="Gramene" id="ERN18839">
    <property type="protein sequence ID" value="ERN18839"/>
    <property type="gene ID" value="AMTR_s00067p00124820"/>
</dbReference>
<evidence type="ECO:0000313" key="1">
    <source>
        <dbReference type="EMBL" id="ERN18839.1"/>
    </source>
</evidence>
<dbReference type="AlphaFoldDB" id="U5D8N0"/>
<evidence type="ECO:0000313" key="2">
    <source>
        <dbReference type="Proteomes" id="UP000017836"/>
    </source>
</evidence>
<keyword evidence="2" id="KW-1185">Reference proteome</keyword>
<sequence>MHYSILYDVLPKEVNRRRRISHPHIAARVSNNGAVLPKCRRGRTVATRIKRGKLFSDAKLPFIDASLEEEKDCTRPSREREGGSRGLRVATGGSSPWAILLLFQIVTST</sequence>
<reference evidence="2" key="1">
    <citation type="journal article" date="2013" name="Science">
        <title>The Amborella genome and the evolution of flowering plants.</title>
        <authorList>
            <consortium name="Amborella Genome Project"/>
        </authorList>
    </citation>
    <scope>NUCLEOTIDE SEQUENCE [LARGE SCALE GENOMIC DNA]</scope>
</reference>
<organism evidence="1 2">
    <name type="scientific">Amborella trichopoda</name>
    <dbReference type="NCBI Taxonomy" id="13333"/>
    <lineage>
        <taxon>Eukaryota</taxon>
        <taxon>Viridiplantae</taxon>
        <taxon>Streptophyta</taxon>
        <taxon>Embryophyta</taxon>
        <taxon>Tracheophyta</taxon>
        <taxon>Spermatophyta</taxon>
        <taxon>Magnoliopsida</taxon>
        <taxon>Amborellales</taxon>
        <taxon>Amborellaceae</taxon>
        <taxon>Amborella</taxon>
    </lineage>
</organism>
<gene>
    <name evidence="1" type="ORF">AMTR_s00067p00124820</name>
</gene>
<protein>
    <submittedName>
        <fullName evidence="1">Uncharacterized protein</fullName>
    </submittedName>
</protein>
<accession>U5D8N0</accession>
<dbReference type="HOGENOM" id="CLU_2187482_0_0_1"/>
<name>U5D8N0_AMBTC</name>
<proteinExistence type="predicted"/>